<proteinExistence type="predicted"/>
<sequence>MVFFQIYNCLFYYISSPPLSPNKAAFPGRNGFTQLY</sequence>
<protein>
    <submittedName>
        <fullName evidence="1">Uncharacterized protein</fullName>
    </submittedName>
</protein>
<reference evidence="1" key="1">
    <citation type="journal article" date="2021" name="Proc. Natl. Acad. Sci. U.S.A.">
        <title>A Catalog of Tens of Thousands of Viruses from Human Metagenomes Reveals Hidden Associations with Chronic Diseases.</title>
        <authorList>
            <person name="Tisza M.J."/>
            <person name="Buck C.B."/>
        </authorList>
    </citation>
    <scope>NUCLEOTIDE SEQUENCE</scope>
    <source>
        <strain evidence="1">CtTnV63</strain>
    </source>
</reference>
<organism evidence="1">
    <name type="scientific">Siphoviridae sp. ctTnV63</name>
    <dbReference type="NCBI Taxonomy" id="2825523"/>
    <lineage>
        <taxon>Viruses</taxon>
        <taxon>Duplodnaviria</taxon>
        <taxon>Heunggongvirae</taxon>
        <taxon>Uroviricota</taxon>
        <taxon>Caudoviricetes</taxon>
    </lineage>
</organism>
<evidence type="ECO:0000313" key="1">
    <source>
        <dbReference type="EMBL" id="DAD98561.1"/>
    </source>
</evidence>
<accession>A0A8S5NUY9</accession>
<name>A0A8S5NUY9_9CAUD</name>
<dbReference type="EMBL" id="BK015264">
    <property type="protein sequence ID" value="DAD98561.1"/>
    <property type="molecule type" value="Genomic_DNA"/>
</dbReference>